<keyword evidence="1" id="KW-1133">Transmembrane helix</keyword>
<dbReference type="Proteomes" id="UP000618240">
    <property type="component" value="Unassembled WGS sequence"/>
</dbReference>
<protein>
    <submittedName>
        <fullName evidence="2">Uncharacterized protein</fullName>
    </submittedName>
</protein>
<reference evidence="2 3" key="1">
    <citation type="submission" date="2021-09" db="EMBL/GenBank/DDBJ databases">
        <title>Genome sequencing and assembly of Chryseobacterium sp. RG1.</title>
        <authorList>
            <person name="Chhetri G."/>
        </authorList>
    </citation>
    <scope>NUCLEOTIDE SEQUENCE [LARGE SCALE GENOMIC DNA]</scope>
    <source>
        <strain evidence="2 3">RG1</strain>
    </source>
</reference>
<sequence length="165" mass="19257">MEYYTYWSLLDTPSNSIKSYSVCLVLLIISIIAFFLVLKFQKNEDKKLYLVLISLFIVTSLPGYIYLRFFTPDNTKERITKLLESENLGKVEGKISNYRERLEGKQKIDSFEVNSVVFQYSENAISEFNHFGGDRSNDLYNNLNVRITYSKGDKFNEIVKIEIAK</sequence>
<evidence type="ECO:0000313" key="2">
    <source>
        <dbReference type="EMBL" id="MCA6068456.1"/>
    </source>
</evidence>
<feature type="transmembrane region" description="Helical" evidence="1">
    <location>
        <begin position="17"/>
        <end position="36"/>
    </location>
</feature>
<gene>
    <name evidence="2" type="ORF">JI747_014820</name>
</gene>
<keyword evidence="1" id="KW-0472">Membrane</keyword>
<name>A0ABS8A384_9FLAO</name>
<feature type="transmembrane region" description="Helical" evidence="1">
    <location>
        <begin position="48"/>
        <end position="67"/>
    </location>
</feature>
<accession>A0ABS8A384</accession>
<evidence type="ECO:0000313" key="3">
    <source>
        <dbReference type="Proteomes" id="UP000618240"/>
    </source>
</evidence>
<proteinExistence type="predicted"/>
<organism evidence="2 3">
    <name type="scientific">Chryseobacterium tagetis</name>
    <dbReference type="NCBI Taxonomy" id="2801334"/>
    <lineage>
        <taxon>Bacteria</taxon>
        <taxon>Pseudomonadati</taxon>
        <taxon>Bacteroidota</taxon>
        <taxon>Flavobacteriia</taxon>
        <taxon>Flavobacteriales</taxon>
        <taxon>Weeksellaceae</taxon>
        <taxon>Chryseobacterium group</taxon>
        <taxon>Chryseobacterium</taxon>
    </lineage>
</organism>
<keyword evidence="3" id="KW-1185">Reference proteome</keyword>
<dbReference type="EMBL" id="JAERSE020000004">
    <property type="protein sequence ID" value="MCA6068456.1"/>
    <property type="molecule type" value="Genomic_DNA"/>
</dbReference>
<comment type="caution">
    <text evidence="2">The sequence shown here is derived from an EMBL/GenBank/DDBJ whole genome shotgun (WGS) entry which is preliminary data.</text>
</comment>
<evidence type="ECO:0000256" key="1">
    <source>
        <dbReference type="SAM" id="Phobius"/>
    </source>
</evidence>
<dbReference type="RefSeq" id="WP_225689671.1">
    <property type="nucleotide sequence ID" value="NZ_JAERSE020000004.1"/>
</dbReference>
<keyword evidence="1" id="KW-0812">Transmembrane</keyword>